<feature type="transmembrane region" description="Helical" evidence="8">
    <location>
        <begin position="157"/>
        <end position="174"/>
    </location>
</feature>
<dbReference type="InterPro" id="IPR003439">
    <property type="entry name" value="ABC_transporter-like_ATP-bd"/>
</dbReference>
<feature type="transmembrane region" description="Helical" evidence="8">
    <location>
        <begin position="52"/>
        <end position="69"/>
    </location>
</feature>
<evidence type="ECO:0000256" key="4">
    <source>
        <dbReference type="ARBA" id="ARBA00022741"/>
    </source>
</evidence>
<reference evidence="11 12" key="1">
    <citation type="submission" date="2024-01" db="EMBL/GenBank/DDBJ databases">
        <title>Draft genome sequences of nine bacterial species from freshwater ponds near Washington, DC.</title>
        <authorList>
            <person name="Pavloudi C."/>
            <person name="Oliver L."/>
            <person name="Slattery K."/>
            <person name="Lissner G."/>
            <person name="Saw J.H."/>
        </authorList>
    </citation>
    <scope>NUCLEOTIDE SEQUENCE [LARGE SCALE GENOMIC DNA]</scope>
    <source>
        <strain evidence="12">TB1-E2</strain>
    </source>
</reference>
<evidence type="ECO:0000256" key="3">
    <source>
        <dbReference type="ARBA" id="ARBA00022692"/>
    </source>
</evidence>
<feature type="transmembrane region" description="Helical" evidence="8">
    <location>
        <begin position="21"/>
        <end position="46"/>
    </location>
</feature>
<dbReference type="SUPFAM" id="SSF52540">
    <property type="entry name" value="P-loop containing nucleoside triphosphate hydrolases"/>
    <property type="match status" value="1"/>
</dbReference>
<feature type="domain" description="ABC transporter" evidence="9">
    <location>
        <begin position="335"/>
        <end position="570"/>
    </location>
</feature>
<dbReference type="PANTHER" id="PTHR24221">
    <property type="entry name" value="ATP-BINDING CASSETTE SUB-FAMILY B"/>
    <property type="match status" value="1"/>
</dbReference>
<evidence type="ECO:0000259" key="9">
    <source>
        <dbReference type="PROSITE" id="PS50893"/>
    </source>
</evidence>
<evidence type="ECO:0000256" key="5">
    <source>
        <dbReference type="ARBA" id="ARBA00022840"/>
    </source>
</evidence>
<dbReference type="Pfam" id="PF00664">
    <property type="entry name" value="ABC_membrane"/>
    <property type="match status" value="1"/>
</dbReference>
<feature type="transmembrane region" description="Helical" evidence="8">
    <location>
        <begin position="130"/>
        <end position="151"/>
    </location>
</feature>
<dbReference type="InterPro" id="IPR017871">
    <property type="entry name" value="ABC_transporter-like_CS"/>
</dbReference>
<dbReference type="InterPro" id="IPR011527">
    <property type="entry name" value="ABC1_TM_dom"/>
</dbReference>
<sequence length="592" mass="62040">MLKTFIQLLGDDVPVFRRYCAMALAYGVLSGLTITALVLALGRLLAGDTGGAALWLIVLLAGLVACWAWRRQVEKAGVRVGVTVLQGARQRLGDHVARLPVGWFTPENTAKLGHVITQGMMNVAQLPAHVLTPVICGAVTPVVLLAALFALHWQLGVVALLALPLLGGALRLTAHLGQRADDAYHHHFAQTSQRLVEFAQAQSVLRAFNGNGGGAAEGGTRFLQQAIDTQRHAGTRLIYLSALSSVLNAWTVQAIFAVLLAVAASLLGTVAVADAIAVIVALLLVVRFVDPLQEVASYGEVLRGARGPLDAARDIFAVQPLPEAHKPQAPRDASVELCGVHFRYAPDQPDVLTDLNLQIAPGSMTALIGASGSGKTTLVRLIARFFDASAGAVLVGGVDVRDMSSEQLAGQISQIFQDSYLFQGSIGDNIRIGNPEATDAEVLEAARQAGVAEIIARLPQGLATPVGEGGARLSGGERQRIGIARALVKDAPILLVDEATAALDAENQAAIAEALARLRGKRTVIVIAHQLSTVAMADQIVVLDGGTLGEQGAPAILRAQGGLYAHFLAQRQAAKGWRIAAPARQPGTESGI</sequence>
<dbReference type="PANTHER" id="PTHR24221:SF654">
    <property type="entry name" value="ATP-BINDING CASSETTE SUB-FAMILY B MEMBER 6"/>
    <property type="match status" value="1"/>
</dbReference>
<evidence type="ECO:0000256" key="7">
    <source>
        <dbReference type="ARBA" id="ARBA00023136"/>
    </source>
</evidence>
<keyword evidence="12" id="KW-1185">Reference proteome</keyword>
<keyword evidence="4" id="KW-0547">Nucleotide-binding</keyword>
<name>A0ABZ2GRS7_9BURK</name>
<evidence type="ECO:0000256" key="1">
    <source>
        <dbReference type="ARBA" id="ARBA00004651"/>
    </source>
</evidence>
<feature type="transmembrane region" description="Helical" evidence="8">
    <location>
        <begin position="237"/>
        <end position="260"/>
    </location>
</feature>
<evidence type="ECO:0000313" key="11">
    <source>
        <dbReference type="EMBL" id="WWO47253.1"/>
    </source>
</evidence>
<dbReference type="InterPro" id="IPR003593">
    <property type="entry name" value="AAA+_ATPase"/>
</dbReference>
<accession>A0ABZ2GRS7</accession>
<protein>
    <submittedName>
        <fullName evidence="11">ABC transporter ATP-binding protein</fullName>
    </submittedName>
</protein>
<feature type="domain" description="ABC transmembrane type-1" evidence="10">
    <location>
        <begin position="21"/>
        <end position="304"/>
    </location>
</feature>
<dbReference type="InterPro" id="IPR036640">
    <property type="entry name" value="ABC1_TM_sf"/>
</dbReference>
<dbReference type="SMART" id="SM00382">
    <property type="entry name" value="AAA"/>
    <property type="match status" value="1"/>
</dbReference>
<proteinExistence type="predicted"/>
<dbReference type="InterPro" id="IPR039421">
    <property type="entry name" value="Type_1_exporter"/>
</dbReference>
<keyword evidence="7 8" id="KW-0472">Membrane</keyword>
<keyword evidence="5 11" id="KW-0067">ATP-binding</keyword>
<organism evidence="11 12">
    <name type="scientific">Janthinobacterium aestuarii</name>
    <dbReference type="NCBI Taxonomy" id="2985511"/>
    <lineage>
        <taxon>Bacteria</taxon>
        <taxon>Pseudomonadati</taxon>
        <taxon>Pseudomonadota</taxon>
        <taxon>Betaproteobacteria</taxon>
        <taxon>Burkholderiales</taxon>
        <taxon>Oxalobacteraceae</taxon>
        <taxon>Janthinobacterium</taxon>
    </lineage>
</organism>
<dbReference type="Gene3D" id="1.20.1560.10">
    <property type="entry name" value="ABC transporter type 1, transmembrane domain"/>
    <property type="match status" value="1"/>
</dbReference>
<feature type="transmembrane region" description="Helical" evidence="8">
    <location>
        <begin position="266"/>
        <end position="286"/>
    </location>
</feature>
<dbReference type="Gene3D" id="3.40.50.300">
    <property type="entry name" value="P-loop containing nucleotide triphosphate hydrolases"/>
    <property type="match status" value="1"/>
</dbReference>
<dbReference type="Pfam" id="PF00005">
    <property type="entry name" value="ABC_tran"/>
    <property type="match status" value="1"/>
</dbReference>
<evidence type="ECO:0000256" key="8">
    <source>
        <dbReference type="SAM" id="Phobius"/>
    </source>
</evidence>
<keyword evidence="6 8" id="KW-1133">Transmembrane helix</keyword>
<dbReference type="InterPro" id="IPR027417">
    <property type="entry name" value="P-loop_NTPase"/>
</dbReference>
<dbReference type="PROSITE" id="PS50929">
    <property type="entry name" value="ABC_TM1F"/>
    <property type="match status" value="1"/>
</dbReference>
<dbReference type="SUPFAM" id="SSF90123">
    <property type="entry name" value="ABC transporter transmembrane region"/>
    <property type="match status" value="1"/>
</dbReference>
<evidence type="ECO:0000256" key="2">
    <source>
        <dbReference type="ARBA" id="ARBA00022475"/>
    </source>
</evidence>
<comment type="subcellular location">
    <subcellularLocation>
        <location evidence="1">Cell membrane</location>
        <topology evidence="1">Multi-pass membrane protein</topology>
    </subcellularLocation>
</comment>
<evidence type="ECO:0000259" key="10">
    <source>
        <dbReference type="PROSITE" id="PS50929"/>
    </source>
</evidence>
<dbReference type="RefSeq" id="WP_338680596.1">
    <property type="nucleotide sequence ID" value="NZ_CP142523.1"/>
</dbReference>
<evidence type="ECO:0000256" key="6">
    <source>
        <dbReference type="ARBA" id="ARBA00022989"/>
    </source>
</evidence>
<gene>
    <name evidence="11" type="ORF">OPV09_03805</name>
</gene>
<dbReference type="GO" id="GO:0005524">
    <property type="term" value="F:ATP binding"/>
    <property type="evidence" value="ECO:0007669"/>
    <property type="project" value="UniProtKB-KW"/>
</dbReference>
<dbReference type="PROSITE" id="PS00211">
    <property type="entry name" value="ABC_TRANSPORTER_1"/>
    <property type="match status" value="1"/>
</dbReference>
<evidence type="ECO:0000313" key="12">
    <source>
        <dbReference type="Proteomes" id="UP001373909"/>
    </source>
</evidence>
<dbReference type="Proteomes" id="UP001373909">
    <property type="component" value="Chromosome"/>
</dbReference>
<dbReference type="PROSITE" id="PS50893">
    <property type="entry name" value="ABC_TRANSPORTER_2"/>
    <property type="match status" value="1"/>
</dbReference>
<keyword evidence="3 8" id="KW-0812">Transmembrane</keyword>
<keyword evidence="2" id="KW-1003">Cell membrane</keyword>
<dbReference type="EMBL" id="CP142523">
    <property type="protein sequence ID" value="WWO47253.1"/>
    <property type="molecule type" value="Genomic_DNA"/>
</dbReference>